<evidence type="ECO:0000256" key="12">
    <source>
        <dbReference type="SAM" id="MobiDB-lite"/>
    </source>
</evidence>
<evidence type="ECO:0000256" key="13">
    <source>
        <dbReference type="SAM" id="Phobius"/>
    </source>
</evidence>
<keyword evidence="13" id="KW-1133">Transmembrane helix</keyword>
<dbReference type="InterPro" id="IPR001863">
    <property type="entry name" value="Glypican"/>
</dbReference>
<keyword evidence="10" id="KW-0449">Lipoprotein</keyword>
<keyword evidence="3" id="KW-1003">Cell membrane</keyword>
<dbReference type="AlphaFoldDB" id="A0AA85FAY6"/>
<keyword evidence="8" id="KW-0325">Glycoprotein</keyword>
<dbReference type="Proteomes" id="UP000050792">
    <property type="component" value="Unassembled WGS sequence"/>
</dbReference>
<proteinExistence type="inferred from homology"/>
<evidence type="ECO:0000256" key="5">
    <source>
        <dbReference type="ARBA" id="ARBA00022729"/>
    </source>
</evidence>
<feature type="compositionally biased region" description="Low complexity" evidence="12">
    <location>
        <begin position="846"/>
        <end position="859"/>
    </location>
</feature>
<evidence type="ECO:0000256" key="2">
    <source>
        <dbReference type="ARBA" id="ARBA00010260"/>
    </source>
</evidence>
<reference evidence="14" key="1">
    <citation type="submission" date="2022-06" db="EMBL/GenBank/DDBJ databases">
        <authorList>
            <person name="Berger JAMES D."/>
            <person name="Berger JAMES D."/>
        </authorList>
    </citation>
    <scope>NUCLEOTIDE SEQUENCE [LARGE SCALE GENOMIC DNA]</scope>
</reference>
<reference evidence="15" key="2">
    <citation type="submission" date="2023-11" db="UniProtKB">
        <authorList>
            <consortium name="WormBaseParasite"/>
        </authorList>
    </citation>
    <scope>IDENTIFICATION</scope>
</reference>
<dbReference type="GO" id="GO:0098552">
    <property type="term" value="C:side of membrane"/>
    <property type="evidence" value="ECO:0007669"/>
    <property type="project" value="UniProtKB-KW"/>
</dbReference>
<accession>A0AA85FAY6</accession>
<dbReference type="PANTHER" id="PTHR10822">
    <property type="entry name" value="GLYPICAN"/>
    <property type="match status" value="1"/>
</dbReference>
<dbReference type="GO" id="GO:0005576">
    <property type="term" value="C:extracellular region"/>
    <property type="evidence" value="ECO:0007669"/>
    <property type="project" value="TreeGrafter"/>
</dbReference>
<dbReference type="GO" id="GO:0005886">
    <property type="term" value="C:plasma membrane"/>
    <property type="evidence" value="ECO:0007669"/>
    <property type="project" value="UniProtKB-SubCell"/>
</dbReference>
<comment type="subcellular location">
    <subcellularLocation>
        <location evidence="1">Cell membrane</location>
        <topology evidence="1">Lipid-anchor</topology>
        <topology evidence="1">GPI-anchor</topology>
    </subcellularLocation>
</comment>
<protein>
    <recommendedName>
        <fullName evidence="16">Glypican</fullName>
    </recommendedName>
</protein>
<dbReference type="Pfam" id="PF01153">
    <property type="entry name" value="Glypican"/>
    <property type="match status" value="1"/>
</dbReference>
<evidence type="ECO:0000256" key="8">
    <source>
        <dbReference type="ARBA" id="ARBA00023180"/>
    </source>
</evidence>
<keyword evidence="7 13" id="KW-0472">Membrane</keyword>
<keyword evidence="6" id="KW-0654">Proteoglycan</keyword>
<dbReference type="GO" id="GO:0016477">
    <property type="term" value="P:cell migration"/>
    <property type="evidence" value="ECO:0007669"/>
    <property type="project" value="TreeGrafter"/>
</dbReference>
<evidence type="ECO:0000256" key="4">
    <source>
        <dbReference type="ARBA" id="ARBA00022622"/>
    </source>
</evidence>
<feature type="transmembrane region" description="Helical" evidence="13">
    <location>
        <begin position="1031"/>
        <end position="1047"/>
    </location>
</feature>
<keyword evidence="9" id="KW-0357">Heparan sulfate</keyword>
<dbReference type="GO" id="GO:0090263">
    <property type="term" value="P:positive regulation of canonical Wnt signaling pathway"/>
    <property type="evidence" value="ECO:0007669"/>
    <property type="project" value="TreeGrafter"/>
</dbReference>
<evidence type="ECO:0000256" key="3">
    <source>
        <dbReference type="ARBA" id="ARBA00022475"/>
    </source>
</evidence>
<feature type="compositionally biased region" description="Basic and acidic residues" evidence="12">
    <location>
        <begin position="875"/>
        <end position="887"/>
    </location>
</feature>
<sequence>MTHSLFLKNYESLIFVVIVSILLNTCYTNLTKERCQRAVQEALSMGLSFPQPEKLPIFLNPTTQSEQRQHRTTENPQLLRDNDRTSNTITSTNIDENSRNAKESLYLWLSETQLNQLLEYNFLDTYRAHAGQGRSLSDLNWDANQSQLYHQSFCYWSDTNLPKHTCCTFQMELGLLQKTTDELHQSLSNYLGRWHKELSKLRTALRDQLIESLELLKIKLNQTFCSNEFLIIKTNNNNNTPLNDSNITWNCWYHIIELISKFRLILEQTFLIQDDIILDLMLPVDNYLIQSLLETSCQSNIIDSKNIQAEELDEKIKCHEYCQARLNLIFDSLTGHSDLPSLTRKSRNLFVNNKVNRHSLLPLPNDRNHPMKDEERRISKGRTVKSSNNINNNINTHNNDNDINQMNNVLIEAEQYRMLYRPELVFTFRLNRKLIQSLELGESLIDGLKNFNIAQGTCMRKLMRMHYCALCYGETLSRPCPGLCLKILSDCLRPLSQLNPQWYRFTETIKSVADIFLEKPQLRLESQLDDFPEHLVNYYHQLLHTYHNWLQPQCSGIKKLYNVFDQLKSNSKTIFQTMKKNNNTKRLKHHKKIFEQMKTTMDEIKNIWSHSSTALCLESPYLALINRRRDQCWNGTVIASFNEEKCTFCQHEPKLKETIITNSHNENYNEKLSPSRKQRTSFIPTNDIQQQSSISETDDLLSASIASTNYLLNNPSWNSPLQHDKELAFRRANEILVRASRDLEWSVKSLLSETNYYNSLNAKSTSNGGDKSKGNTPPESWARISTSQKPGEQYETGKTSSNPHSDMTNSLGMLAYGSILNWNAQGEGGEEEEENEEEVQRKIPMNSRSNNPSSSDSSSKPIRMTINQKNSKKKNSPDKAQRIRPLERNSNLASGFIPGWTLYAWTPISSPAKEHTYEKPVDNSFVQEDTNYGESGLHDTKGELDYPQLFPFVNMNSQELNISIMGSDEKFLRNNSVFNPYMHHNLNNSLWTNKQIRKNNKTTNLTDLNKIQDPNSNKNGAMCIELQREQYYIINISISVMLLIYLLRV</sequence>
<evidence type="ECO:0000256" key="7">
    <source>
        <dbReference type="ARBA" id="ARBA00023136"/>
    </source>
</evidence>
<evidence type="ECO:0000256" key="9">
    <source>
        <dbReference type="ARBA" id="ARBA00023207"/>
    </source>
</evidence>
<evidence type="ECO:0000256" key="6">
    <source>
        <dbReference type="ARBA" id="ARBA00022974"/>
    </source>
</evidence>
<evidence type="ECO:0000256" key="1">
    <source>
        <dbReference type="ARBA" id="ARBA00004609"/>
    </source>
</evidence>
<dbReference type="GO" id="GO:0009986">
    <property type="term" value="C:cell surface"/>
    <property type="evidence" value="ECO:0007669"/>
    <property type="project" value="TreeGrafter"/>
</dbReference>
<evidence type="ECO:0000313" key="15">
    <source>
        <dbReference type="WBParaSite" id="SRDH1_42360.1"/>
    </source>
</evidence>
<comment type="similarity">
    <text evidence="2 11">Belongs to the glypican family.</text>
</comment>
<feature type="region of interest" description="Disordered" evidence="12">
    <location>
        <begin position="825"/>
        <end position="887"/>
    </location>
</feature>
<evidence type="ECO:0000256" key="10">
    <source>
        <dbReference type="ARBA" id="ARBA00023288"/>
    </source>
</evidence>
<feature type="compositionally biased region" description="Acidic residues" evidence="12">
    <location>
        <begin position="828"/>
        <end position="837"/>
    </location>
</feature>
<name>A0AA85FAY6_9TREM</name>
<evidence type="ECO:0008006" key="16">
    <source>
        <dbReference type="Google" id="ProtNLM"/>
    </source>
</evidence>
<keyword evidence="5" id="KW-0732">Signal</keyword>
<feature type="region of interest" description="Disordered" evidence="12">
    <location>
        <begin position="61"/>
        <end position="93"/>
    </location>
</feature>
<feature type="region of interest" description="Disordered" evidence="12">
    <location>
        <begin position="759"/>
        <end position="810"/>
    </location>
</feature>
<evidence type="ECO:0000256" key="11">
    <source>
        <dbReference type="RuleBase" id="RU003518"/>
    </source>
</evidence>
<organism evidence="14 15">
    <name type="scientific">Schistosoma rodhaini</name>
    <dbReference type="NCBI Taxonomy" id="6188"/>
    <lineage>
        <taxon>Eukaryota</taxon>
        <taxon>Metazoa</taxon>
        <taxon>Spiralia</taxon>
        <taxon>Lophotrochozoa</taxon>
        <taxon>Platyhelminthes</taxon>
        <taxon>Trematoda</taxon>
        <taxon>Digenea</taxon>
        <taxon>Strigeidida</taxon>
        <taxon>Schistosomatoidea</taxon>
        <taxon>Schistosomatidae</taxon>
        <taxon>Schistosoma</taxon>
    </lineage>
</organism>
<dbReference type="WBParaSite" id="SRDH1_42360.1">
    <property type="protein sequence ID" value="SRDH1_42360.1"/>
    <property type="gene ID" value="SRDH1_42360"/>
</dbReference>
<keyword evidence="13" id="KW-0812">Transmembrane</keyword>
<dbReference type="GO" id="GO:1905475">
    <property type="term" value="P:regulation of protein localization to membrane"/>
    <property type="evidence" value="ECO:0007669"/>
    <property type="project" value="TreeGrafter"/>
</dbReference>
<keyword evidence="14" id="KW-1185">Reference proteome</keyword>
<evidence type="ECO:0000313" key="14">
    <source>
        <dbReference type="Proteomes" id="UP000050792"/>
    </source>
</evidence>
<dbReference type="PANTHER" id="PTHR10822:SF29">
    <property type="entry name" value="DIVISION ABNORMALLY DELAYED PROTEIN"/>
    <property type="match status" value="1"/>
</dbReference>
<keyword evidence="4" id="KW-0336">GPI-anchor</keyword>